<sequence length="79" mass="9103">MFLAEFKNLLPRHRVAAMQLAIEKNGIMGNYDMCARWLRELTERAPDRAKAELETKLSACVLNVETNKHKPPTNRICYA</sequence>
<dbReference type="EMBL" id="NBIV01000094">
    <property type="protein sequence ID" value="PXF44338.1"/>
    <property type="molecule type" value="Genomic_DNA"/>
</dbReference>
<keyword evidence="2" id="KW-1185">Reference proteome</keyword>
<protein>
    <submittedName>
        <fullName evidence="1">Uncharacterized protein</fullName>
    </submittedName>
</protein>
<evidence type="ECO:0000313" key="2">
    <source>
        <dbReference type="Proteomes" id="UP000247409"/>
    </source>
</evidence>
<organism evidence="1 2">
    <name type="scientific">Gracilariopsis chorda</name>
    <dbReference type="NCBI Taxonomy" id="448386"/>
    <lineage>
        <taxon>Eukaryota</taxon>
        <taxon>Rhodophyta</taxon>
        <taxon>Florideophyceae</taxon>
        <taxon>Rhodymeniophycidae</taxon>
        <taxon>Gracilariales</taxon>
        <taxon>Gracilariaceae</taxon>
        <taxon>Gracilariopsis</taxon>
    </lineage>
</organism>
<gene>
    <name evidence="1" type="ORF">BWQ96_05902</name>
</gene>
<dbReference type="AlphaFoldDB" id="A0A2V3IQH7"/>
<name>A0A2V3IQH7_9FLOR</name>
<dbReference type="Proteomes" id="UP000247409">
    <property type="component" value="Unassembled WGS sequence"/>
</dbReference>
<comment type="caution">
    <text evidence="1">The sequence shown here is derived from an EMBL/GenBank/DDBJ whole genome shotgun (WGS) entry which is preliminary data.</text>
</comment>
<accession>A0A2V3IQH7</accession>
<proteinExistence type="predicted"/>
<reference evidence="1 2" key="1">
    <citation type="journal article" date="2018" name="Mol. Biol. Evol.">
        <title>Analysis of the draft genome of the red seaweed Gracilariopsis chorda provides insights into genome size evolution in Rhodophyta.</title>
        <authorList>
            <person name="Lee J."/>
            <person name="Yang E.C."/>
            <person name="Graf L."/>
            <person name="Yang J.H."/>
            <person name="Qiu H."/>
            <person name="Zel Zion U."/>
            <person name="Chan C.X."/>
            <person name="Stephens T.G."/>
            <person name="Weber A.P.M."/>
            <person name="Boo G.H."/>
            <person name="Boo S.M."/>
            <person name="Kim K.M."/>
            <person name="Shin Y."/>
            <person name="Jung M."/>
            <person name="Lee S.J."/>
            <person name="Yim H.S."/>
            <person name="Lee J.H."/>
            <person name="Bhattacharya D."/>
            <person name="Yoon H.S."/>
        </authorList>
    </citation>
    <scope>NUCLEOTIDE SEQUENCE [LARGE SCALE GENOMIC DNA]</scope>
    <source>
        <strain evidence="1 2">SKKU-2015</strain>
        <tissue evidence="1">Whole body</tissue>
    </source>
</reference>
<evidence type="ECO:0000313" key="1">
    <source>
        <dbReference type="EMBL" id="PXF44338.1"/>
    </source>
</evidence>